<dbReference type="Pfam" id="PF02272">
    <property type="entry name" value="DHHA1"/>
    <property type="match status" value="1"/>
</dbReference>
<dbReference type="PANTHER" id="PTHR42146:SF1">
    <property type="entry name" value="OLIGORIBONUCLEASE NRNB"/>
    <property type="match status" value="1"/>
</dbReference>
<reference evidence="2" key="1">
    <citation type="journal article" date="2020" name="mSystems">
        <title>Genome- and Community-Level Interaction Insights into Carbon Utilization and Element Cycling Functions of Hydrothermarchaeota in Hydrothermal Sediment.</title>
        <authorList>
            <person name="Zhou Z."/>
            <person name="Liu Y."/>
            <person name="Xu W."/>
            <person name="Pan J."/>
            <person name="Luo Z.H."/>
            <person name="Li M."/>
        </authorList>
    </citation>
    <scope>NUCLEOTIDE SEQUENCE [LARGE SCALE GENOMIC DNA]</scope>
    <source>
        <strain evidence="2">SpSt-885</strain>
    </source>
</reference>
<name>A0A7J3SJT6_9CREN</name>
<dbReference type="Gene3D" id="3.10.310.30">
    <property type="match status" value="1"/>
</dbReference>
<sequence>MIGIISHWDIDGIASAAMLASSLGVSRERIRLSSTTKIFDYFRELRKEKVAEIYIADLNPGHEIAMQIVKENRKHPVNVHWVDHHLWDEEALEILRSSPNIELILSPSSECASKLMSQTILRGYELPLHMQDLIRLAEDDDTFSNKYELTSKWRIVLRWGDWSIRYRALESWIDGYIWPPWAQSYYEQAYKEYRELMEEAVNTAEISLLDEKKVAFLYPNEKVHPGDLQKYVEEKGEARADVYVFMYKKGISLRSKTIDVSLLAKAMGGGGHKYAAGVNFKEPLEDKEGIKSRIASALKKLYPKK</sequence>
<dbReference type="PANTHER" id="PTHR42146">
    <property type="entry name" value="3',5'-CYCLIC-NUCLEOTIDE PHOSPHODIESTERASE"/>
    <property type="match status" value="1"/>
</dbReference>
<accession>A0A7J3SJT6</accession>
<organism evidence="2">
    <name type="scientific">Fervidicoccus fontis</name>
    <dbReference type="NCBI Taxonomy" id="683846"/>
    <lineage>
        <taxon>Archaea</taxon>
        <taxon>Thermoproteota</taxon>
        <taxon>Thermoprotei</taxon>
        <taxon>Fervidicoccales</taxon>
        <taxon>Fervidicoccaceae</taxon>
        <taxon>Fervidicoccus</taxon>
    </lineage>
</organism>
<dbReference type="AlphaFoldDB" id="A0A7J3SJT6"/>
<dbReference type="EMBL" id="DTLS01000047">
    <property type="protein sequence ID" value="HGZ59901.1"/>
    <property type="molecule type" value="Genomic_DNA"/>
</dbReference>
<feature type="domain" description="DHHA1" evidence="1">
    <location>
        <begin position="214"/>
        <end position="299"/>
    </location>
</feature>
<dbReference type="InterPro" id="IPR003156">
    <property type="entry name" value="DHHA1_dom"/>
</dbReference>
<comment type="caution">
    <text evidence="2">The sequence shown here is derived from an EMBL/GenBank/DDBJ whole genome shotgun (WGS) entry which is preliminary data.</text>
</comment>
<dbReference type="InterPro" id="IPR052968">
    <property type="entry name" value="Nucleotide_metab_enz"/>
</dbReference>
<dbReference type="InterPro" id="IPR038763">
    <property type="entry name" value="DHH_sf"/>
</dbReference>
<gene>
    <name evidence="2" type="ORF">ENW83_01670</name>
</gene>
<evidence type="ECO:0000259" key="1">
    <source>
        <dbReference type="Pfam" id="PF02272"/>
    </source>
</evidence>
<evidence type="ECO:0000313" key="2">
    <source>
        <dbReference type="EMBL" id="HGZ59901.1"/>
    </source>
</evidence>
<dbReference type="GO" id="GO:0003676">
    <property type="term" value="F:nucleic acid binding"/>
    <property type="evidence" value="ECO:0007669"/>
    <property type="project" value="InterPro"/>
</dbReference>
<dbReference type="SUPFAM" id="SSF64182">
    <property type="entry name" value="DHH phosphoesterases"/>
    <property type="match status" value="1"/>
</dbReference>
<proteinExistence type="predicted"/>
<protein>
    <recommendedName>
        <fullName evidence="1">DHHA1 domain-containing protein</fullName>
    </recommendedName>
</protein>